<dbReference type="EMBL" id="CP111013">
    <property type="protein sequence ID" value="WAQ96655.1"/>
    <property type="molecule type" value="Genomic_DNA"/>
</dbReference>
<reference evidence="2" key="1">
    <citation type="submission" date="2022-11" db="EMBL/GenBank/DDBJ databases">
        <title>Centuries of genome instability and evolution in soft-shell clam transmissible cancer (bioRxiv).</title>
        <authorList>
            <person name="Hart S.F.M."/>
            <person name="Yonemitsu M.A."/>
            <person name="Giersch R.M."/>
            <person name="Beal B.F."/>
            <person name="Arriagada G."/>
            <person name="Davis B.W."/>
            <person name="Ostrander E.A."/>
            <person name="Goff S.P."/>
            <person name="Metzger M.J."/>
        </authorList>
    </citation>
    <scope>NUCLEOTIDE SEQUENCE</scope>
    <source>
        <strain evidence="2">MELC-2E11</strain>
        <tissue evidence="2">Siphon/mantle</tissue>
    </source>
</reference>
<keyword evidence="1" id="KW-1133">Transmembrane helix</keyword>
<keyword evidence="3" id="KW-1185">Reference proteome</keyword>
<dbReference type="Proteomes" id="UP001164746">
    <property type="component" value="Chromosome 2"/>
</dbReference>
<name>A0ABY7DJY5_MYAAR</name>
<protein>
    <submittedName>
        <fullName evidence="2">Uncharacterized protein</fullName>
    </submittedName>
</protein>
<keyword evidence="1" id="KW-0812">Transmembrane</keyword>
<evidence type="ECO:0000256" key="1">
    <source>
        <dbReference type="SAM" id="Phobius"/>
    </source>
</evidence>
<feature type="transmembrane region" description="Helical" evidence="1">
    <location>
        <begin position="20"/>
        <end position="40"/>
    </location>
</feature>
<accession>A0ABY7DJY5</accession>
<gene>
    <name evidence="2" type="ORF">MAR_029345</name>
</gene>
<keyword evidence="1" id="KW-0472">Membrane</keyword>
<sequence>MLLNDKMTDNDKISVACKKASFYSLLSINIGTIISIKNLYTKTSFRSRTLEQSNKIKLHAIRTFYTIGGKNYSMIPHSNTNRYLFSDVRLETYRKRNKFKEAYVPRTAMQYADIGAYKTDLQQKTSLFLAGLISLFKKDLFQTL</sequence>
<evidence type="ECO:0000313" key="3">
    <source>
        <dbReference type="Proteomes" id="UP001164746"/>
    </source>
</evidence>
<evidence type="ECO:0000313" key="2">
    <source>
        <dbReference type="EMBL" id="WAQ96655.1"/>
    </source>
</evidence>
<proteinExistence type="predicted"/>
<organism evidence="2 3">
    <name type="scientific">Mya arenaria</name>
    <name type="common">Soft-shell clam</name>
    <dbReference type="NCBI Taxonomy" id="6604"/>
    <lineage>
        <taxon>Eukaryota</taxon>
        <taxon>Metazoa</taxon>
        <taxon>Spiralia</taxon>
        <taxon>Lophotrochozoa</taxon>
        <taxon>Mollusca</taxon>
        <taxon>Bivalvia</taxon>
        <taxon>Autobranchia</taxon>
        <taxon>Heteroconchia</taxon>
        <taxon>Euheterodonta</taxon>
        <taxon>Imparidentia</taxon>
        <taxon>Neoheterodontei</taxon>
        <taxon>Myida</taxon>
        <taxon>Myoidea</taxon>
        <taxon>Myidae</taxon>
        <taxon>Mya</taxon>
    </lineage>
</organism>